<evidence type="ECO:0000313" key="3">
    <source>
        <dbReference type="Proteomes" id="UP000008370"/>
    </source>
</evidence>
<dbReference type="OrthoDB" id="2014201at2759"/>
<dbReference type="InterPro" id="IPR029044">
    <property type="entry name" value="Nucleotide-diphossugar_trans"/>
</dbReference>
<dbReference type="PANTHER" id="PTHR11183">
    <property type="entry name" value="GLYCOGENIN SUBFAMILY MEMBER"/>
    <property type="match status" value="1"/>
</dbReference>
<keyword evidence="3" id="KW-1185">Reference proteome</keyword>
<keyword evidence="2" id="KW-0808">Transferase</keyword>
<feature type="transmembrane region" description="Helical" evidence="1">
    <location>
        <begin position="33"/>
        <end position="55"/>
    </location>
</feature>
<dbReference type="Gene3D" id="3.90.550.10">
    <property type="entry name" value="Spore Coat Polysaccharide Biosynthesis Protein SpsA, Chain A"/>
    <property type="match status" value="1"/>
</dbReference>
<gene>
    <name evidence="2" type="ORF">PHACADRAFT_188133</name>
</gene>
<dbReference type="HOGENOM" id="CLU_077164_0_0_1"/>
<protein>
    <submittedName>
        <fullName evidence="2">Glycosyltransferase family 8 protein</fullName>
    </submittedName>
</protein>
<dbReference type="GeneID" id="18910472"/>
<organism evidence="2 3">
    <name type="scientific">Phanerochaete carnosa (strain HHB-10118-sp)</name>
    <name type="common">White-rot fungus</name>
    <name type="synonym">Peniophora carnosa</name>
    <dbReference type="NCBI Taxonomy" id="650164"/>
    <lineage>
        <taxon>Eukaryota</taxon>
        <taxon>Fungi</taxon>
        <taxon>Dikarya</taxon>
        <taxon>Basidiomycota</taxon>
        <taxon>Agaricomycotina</taxon>
        <taxon>Agaricomycetes</taxon>
        <taxon>Polyporales</taxon>
        <taxon>Phanerochaetaceae</taxon>
        <taxon>Phanerochaete</taxon>
    </lineage>
</organism>
<dbReference type="SUPFAM" id="SSF53448">
    <property type="entry name" value="Nucleotide-diphospho-sugar transferases"/>
    <property type="match status" value="1"/>
</dbReference>
<dbReference type="EMBL" id="JH930478">
    <property type="protein sequence ID" value="EKM50576.1"/>
    <property type="molecule type" value="Genomic_DNA"/>
</dbReference>
<reference evidence="2 3" key="1">
    <citation type="journal article" date="2012" name="BMC Genomics">
        <title>Comparative genomics of the white-rot fungi, Phanerochaete carnosa and P. chrysosporium, to elucidate the genetic basis of the distinct wood types they colonize.</title>
        <authorList>
            <person name="Suzuki H."/>
            <person name="MacDonald J."/>
            <person name="Syed K."/>
            <person name="Salamov A."/>
            <person name="Hori C."/>
            <person name="Aerts A."/>
            <person name="Henrissat B."/>
            <person name="Wiebenga A."/>
            <person name="vanKuyk P.A."/>
            <person name="Barry K."/>
            <person name="Lindquist E."/>
            <person name="LaButti K."/>
            <person name="Lapidus A."/>
            <person name="Lucas S."/>
            <person name="Coutinho P."/>
            <person name="Gong Y."/>
            <person name="Samejima M."/>
            <person name="Mahadevan R."/>
            <person name="Abou-Zaid M."/>
            <person name="de Vries R.P."/>
            <person name="Igarashi K."/>
            <person name="Yadav J.S."/>
            <person name="Grigoriev I.V."/>
            <person name="Master E.R."/>
        </authorList>
    </citation>
    <scope>NUCLEOTIDE SEQUENCE [LARGE SCALE GENOMIC DNA]</scope>
    <source>
        <strain evidence="2 3">HHB-10118-sp</strain>
    </source>
</reference>
<dbReference type="AlphaFoldDB" id="K5ULM1"/>
<evidence type="ECO:0000313" key="2">
    <source>
        <dbReference type="EMBL" id="EKM50576.1"/>
    </source>
</evidence>
<accession>K5ULM1</accession>
<evidence type="ECO:0000256" key="1">
    <source>
        <dbReference type="SAM" id="Phobius"/>
    </source>
</evidence>
<dbReference type="KEGG" id="pco:PHACADRAFT_188133"/>
<keyword evidence="1" id="KW-0812">Transmembrane</keyword>
<name>K5ULM1_PHACS</name>
<sequence>MMVNERYHSYILLEPLGDSLPQRRTSRHVHVSCLAYVVLAGLFIASVVLNIVHFVRSTHSPPAPLDDYQQLKLYPLLNESTIPSLSEDFWRSAAVVTTLYSDSYAPAVATLGHSLRLVHTSARLVLLYIPSKVSTEALCIATSSGFVAYPVERIPPPTHSHGMHEQYADQYTKLRLWSLDVLPDPITSLVYVDSDTLVLHNFDELFSLPYTFAAAPDVWLGQRGFTLEFNAGVLFLRPDSRLFNSMLAALEIARYPPGWAEQAFLNQYFATDVLRLPLAYNGNLVIKERTPNVWDSLQGEMRIIHYTMIKPFLSSDGKGMPLDRLEERVRAAAEELRGVYREEVLQWGDMWRETRRVYADRLRECIIR</sequence>
<dbReference type="GO" id="GO:0016757">
    <property type="term" value="F:glycosyltransferase activity"/>
    <property type="evidence" value="ECO:0007669"/>
    <property type="project" value="InterPro"/>
</dbReference>
<proteinExistence type="predicted"/>
<dbReference type="InterPro" id="IPR050587">
    <property type="entry name" value="GNT1/Glycosyltrans_8"/>
</dbReference>
<dbReference type="RefSeq" id="XP_007400846.1">
    <property type="nucleotide sequence ID" value="XM_007400784.1"/>
</dbReference>
<dbReference type="InParanoid" id="K5ULM1"/>
<dbReference type="STRING" id="650164.K5ULM1"/>
<dbReference type="Pfam" id="PF01501">
    <property type="entry name" value="Glyco_transf_8"/>
    <property type="match status" value="1"/>
</dbReference>
<keyword evidence="1" id="KW-1133">Transmembrane helix</keyword>
<dbReference type="Proteomes" id="UP000008370">
    <property type="component" value="Unassembled WGS sequence"/>
</dbReference>
<keyword evidence="1" id="KW-0472">Membrane</keyword>
<dbReference type="InterPro" id="IPR002495">
    <property type="entry name" value="Glyco_trans_8"/>
</dbReference>